<dbReference type="RefSeq" id="WP_349301585.1">
    <property type="nucleotide sequence ID" value="NZ_JBEDNQ010000015.1"/>
</dbReference>
<dbReference type="PROSITE" id="PS50850">
    <property type="entry name" value="MFS"/>
    <property type="match status" value="1"/>
</dbReference>
<feature type="transmembrane region" description="Helical" evidence="6">
    <location>
        <begin position="318"/>
        <end position="341"/>
    </location>
</feature>
<dbReference type="InterPro" id="IPR011701">
    <property type="entry name" value="MFS"/>
</dbReference>
<evidence type="ECO:0000256" key="3">
    <source>
        <dbReference type="ARBA" id="ARBA00022692"/>
    </source>
</evidence>
<evidence type="ECO:0000313" key="8">
    <source>
        <dbReference type="EMBL" id="MEQ3554511.1"/>
    </source>
</evidence>
<feature type="transmembrane region" description="Helical" evidence="6">
    <location>
        <begin position="265"/>
        <end position="283"/>
    </location>
</feature>
<dbReference type="Proteomes" id="UP001494902">
    <property type="component" value="Unassembled WGS sequence"/>
</dbReference>
<feature type="transmembrane region" description="Helical" evidence="6">
    <location>
        <begin position="381"/>
        <end position="400"/>
    </location>
</feature>
<accession>A0ABV1KJZ0</accession>
<evidence type="ECO:0000256" key="2">
    <source>
        <dbReference type="ARBA" id="ARBA00022475"/>
    </source>
</evidence>
<name>A0ABV1KJZ0_9PSEU</name>
<proteinExistence type="predicted"/>
<keyword evidence="3 6" id="KW-0812">Transmembrane</keyword>
<dbReference type="InterPro" id="IPR036259">
    <property type="entry name" value="MFS_trans_sf"/>
</dbReference>
<feature type="transmembrane region" description="Helical" evidence="6">
    <location>
        <begin position="58"/>
        <end position="81"/>
    </location>
</feature>
<dbReference type="Pfam" id="PF07690">
    <property type="entry name" value="MFS_1"/>
    <property type="match status" value="1"/>
</dbReference>
<evidence type="ECO:0000313" key="9">
    <source>
        <dbReference type="Proteomes" id="UP001494902"/>
    </source>
</evidence>
<feature type="transmembrane region" description="Helical" evidence="6">
    <location>
        <begin position="28"/>
        <end position="52"/>
    </location>
</feature>
<dbReference type="PANTHER" id="PTHR43124:SF3">
    <property type="entry name" value="CHLORAMPHENICOL EFFLUX PUMP RV0191"/>
    <property type="match status" value="1"/>
</dbReference>
<evidence type="ECO:0000256" key="5">
    <source>
        <dbReference type="ARBA" id="ARBA00023136"/>
    </source>
</evidence>
<feature type="transmembrane region" description="Helical" evidence="6">
    <location>
        <begin position="122"/>
        <end position="142"/>
    </location>
</feature>
<dbReference type="PANTHER" id="PTHR43124">
    <property type="entry name" value="PURINE EFFLUX PUMP PBUE"/>
    <property type="match status" value="1"/>
</dbReference>
<dbReference type="InterPro" id="IPR001958">
    <property type="entry name" value="Tet-R_TetA/multi-R_MdtG-like"/>
</dbReference>
<evidence type="ECO:0000256" key="6">
    <source>
        <dbReference type="SAM" id="Phobius"/>
    </source>
</evidence>
<evidence type="ECO:0000259" key="7">
    <source>
        <dbReference type="PROSITE" id="PS50850"/>
    </source>
</evidence>
<dbReference type="PRINTS" id="PR01035">
    <property type="entry name" value="TCRTETA"/>
</dbReference>
<feature type="transmembrane region" description="Helical" evidence="6">
    <location>
        <begin position="93"/>
        <end position="116"/>
    </location>
</feature>
<feature type="transmembrane region" description="Helical" evidence="6">
    <location>
        <begin position="353"/>
        <end position="375"/>
    </location>
</feature>
<reference evidence="8 9" key="1">
    <citation type="submission" date="2024-03" db="EMBL/GenBank/DDBJ databases">
        <title>Draft genome sequence of Pseudonocardia nematodicida JCM 31783.</title>
        <authorList>
            <person name="Butdee W."/>
            <person name="Duangmal K."/>
        </authorList>
    </citation>
    <scope>NUCLEOTIDE SEQUENCE [LARGE SCALE GENOMIC DNA]</scope>
    <source>
        <strain evidence="8 9">JCM 31783</strain>
    </source>
</reference>
<gene>
    <name evidence="8" type="ORF">WIS52_28930</name>
</gene>
<feature type="transmembrane region" description="Helical" evidence="6">
    <location>
        <begin position="231"/>
        <end position="253"/>
    </location>
</feature>
<evidence type="ECO:0000256" key="1">
    <source>
        <dbReference type="ARBA" id="ARBA00004651"/>
    </source>
</evidence>
<dbReference type="Gene3D" id="1.20.1720.10">
    <property type="entry name" value="Multidrug resistance protein D"/>
    <property type="match status" value="1"/>
</dbReference>
<dbReference type="SUPFAM" id="SSF103473">
    <property type="entry name" value="MFS general substrate transporter"/>
    <property type="match status" value="1"/>
</dbReference>
<keyword evidence="2" id="KW-1003">Cell membrane</keyword>
<protein>
    <submittedName>
        <fullName evidence="8">MFS transporter</fullName>
    </submittedName>
</protein>
<dbReference type="InterPro" id="IPR050189">
    <property type="entry name" value="MFS_Efflux_Transporters"/>
</dbReference>
<feature type="transmembrane region" description="Helical" evidence="6">
    <location>
        <begin position="182"/>
        <end position="200"/>
    </location>
</feature>
<feature type="transmembrane region" description="Helical" evidence="6">
    <location>
        <begin position="295"/>
        <end position="312"/>
    </location>
</feature>
<evidence type="ECO:0000256" key="4">
    <source>
        <dbReference type="ARBA" id="ARBA00022989"/>
    </source>
</evidence>
<organism evidence="8 9">
    <name type="scientific">Pseudonocardia nematodicida</name>
    <dbReference type="NCBI Taxonomy" id="1206997"/>
    <lineage>
        <taxon>Bacteria</taxon>
        <taxon>Bacillati</taxon>
        <taxon>Actinomycetota</taxon>
        <taxon>Actinomycetes</taxon>
        <taxon>Pseudonocardiales</taxon>
        <taxon>Pseudonocardiaceae</taxon>
        <taxon>Pseudonocardia</taxon>
    </lineage>
</organism>
<dbReference type="InterPro" id="IPR020846">
    <property type="entry name" value="MFS_dom"/>
</dbReference>
<keyword evidence="5 6" id="KW-0472">Membrane</keyword>
<comment type="caution">
    <text evidence="8">The sequence shown here is derived from an EMBL/GenBank/DDBJ whole genome shotgun (WGS) entry which is preliminary data.</text>
</comment>
<feature type="transmembrane region" description="Helical" evidence="6">
    <location>
        <begin position="154"/>
        <end position="176"/>
    </location>
</feature>
<dbReference type="CDD" id="cd17325">
    <property type="entry name" value="MFS_MdtG_SLC18_like"/>
    <property type="match status" value="1"/>
</dbReference>
<sequence length="414" mass="42258">MVEHDAGAAGASGERRSRRAAGALPREIHVLVGSAFAIAIGFGIVAPVLPAFVRSFDVGITAASAVISVFAFSRLVFAPISGSVVGRFGELPVFVWGLAVVAVTTAGLAFATAYWQLIALRLVAGIGSTMFTVSAMSLLVRLAPPHLRGRATSVWATGFLLGNVAGPLLGGVLVTIDVRAPFLTYAGLLVLVLVIGGRMLRRPEGDAPDDGPAPRTRFRDALRHPAYRASLIGNFANGWTVFGVRIALVPLVVVEALGREDAFGGIALSVFAAGNAATLVLGGRIADRSGRRPPLIVGLVVAGLSTAVLGYASDPWLFLLLSLVAGLGGGLMNPPLNAAVADVIGARGRGGSVLAGFQMSADLGAIIGPVLAGMIAEGLGYGPAFAVTGALMLVAALVWLRAPETLPGRATAPR</sequence>
<feature type="domain" description="Major facilitator superfamily (MFS) profile" evidence="7">
    <location>
        <begin position="27"/>
        <end position="407"/>
    </location>
</feature>
<keyword evidence="4 6" id="KW-1133">Transmembrane helix</keyword>
<dbReference type="Gene3D" id="1.20.1250.20">
    <property type="entry name" value="MFS general substrate transporter like domains"/>
    <property type="match status" value="1"/>
</dbReference>
<comment type="subcellular location">
    <subcellularLocation>
        <location evidence="1">Cell membrane</location>
        <topology evidence="1">Multi-pass membrane protein</topology>
    </subcellularLocation>
</comment>
<dbReference type="EMBL" id="JBEDNQ010000015">
    <property type="protein sequence ID" value="MEQ3554511.1"/>
    <property type="molecule type" value="Genomic_DNA"/>
</dbReference>
<keyword evidence="9" id="KW-1185">Reference proteome</keyword>